<dbReference type="SUPFAM" id="SSF53335">
    <property type="entry name" value="S-adenosyl-L-methionine-dependent methyltransferases"/>
    <property type="match status" value="1"/>
</dbReference>
<dbReference type="GO" id="GO:0032259">
    <property type="term" value="P:methylation"/>
    <property type="evidence" value="ECO:0007669"/>
    <property type="project" value="UniProtKB-KW"/>
</dbReference>
<dbReference type="AlphaFoldDB" id="A0A6B0TWC9"/>
<dbReference type="Proteomes" id="UP000436016">
    <property type="component" value="Unassembled WGS sequence"/>
</dbReference>
<reference evidence="2 3" key="1">
    <citation type="submission" date="2019-12" db="EMBL/GenBank/DDBJ databases">
        <title>Strain KN286 was isolated from seawater, which was collected from Caroline Seamount in the tropical western Pacific.</title>
        <authorList>
            <person name="Wang Q."/>
        </authorList>
    </citation>
    <scope>NUCLEOTIDE SEQUENCE [LARGE SCALE GENOMIC DNA]</scope>
    <source>
        <strain evidence="2 3">KN286</strain>
    </source>
</reference>
<organism evidence="2 3">
    <name type="scientific">Oceanomicrobium pacificus</name>
    <dbReference type="NCBI Taxonomy" id="2692916"/>
    <lineage>
        <taxon>Bacteria</taxon>
        <taxon>Pseudomonadati</taxon>
        <taxon>Pseudomonadota</taxon>
        <taxon>Alphaproteobacteria</taxon>
        <taxon>Rhodobacterales</taxon>
        <taxon>Paracoccaceae</taxon>
        <taxon>Oceanomicrobium</taxon>
    </lineage>
</organism>
<keyword evidence="2" id="KW-0808">Transferase</keyword>
<evidence type="ECO:0000259" key="1">
    <source>
        <dbReference type="Pfam" id="PF08242"/>
    </source>
</evidence>
<name>A0A6B0TWC9_9RHOB</name>
<dbReference type="RefSeq" id="WP_160853659.1">
    <property type="nucleotide sequence ID" value="NZ_WUWG01000003.1"/>
</dbReference>
<gene>
    <name evidence="2" type="ORF">GSH16_07570</name>
</gene>
<dbReference type="GO" id="GO:0008168">
    <property type="term" value="F:methyltransferase activity"/>
    <property type="evidence" value="ECO:0007669"/>
    <property type="project" value="UniProtKB-KW"/>
</dbReference>
<dbReference type="Pfam" id="PF08242">
    <property type="entry name" value="Methyltransf_12"/>
    <property type="match status" value="1"/>
</dbReference>
<accession>A0A6B0TWC9</accession>
<keyword evidence="3" id="KW-1185">Reference proteome</keyword>
<dbReference type="InterPro" id="IPR029063">
    <property type="entry name" value="SAM-dependent_MTases_sf"/>
</dbReference>
<dbReference type="Gene3D" id="3.40.50.150">
    <property type="entry name" value="Vaccinia Virus protein VP39"/>
    <property type="match status" value="1"/>
</dbReference>
<evidence type="ECO:0000313" key="3">
    <source>
        <dbReference type="Proteomes" id="UP000436016"/>
    </source>
</evidence>
<dbReference type="EMBL" id="WUWG01000003">
    <property type="protein sequence ID" value="MXU65303.1"/>
    <property type="molecule type" value="Genomic_DNA"/>
</dbReference>
<protein>
    <submittedName>
        <fullName evidence="2">Methyltransferase domain-containing protein</fullName>
    </submittedName>
</protein>
<evidence type="ECO:0000313" key="2">
    <source>
        <dbReference type="EMBL" id="MXU65303.1"/>
    </source>
</evidence>
<comment type="caution">
    <text evidence="2">The sequence shown here is derived from an EMBL/GenBank/DDBJ whole genome shotgun (WGS) entry which is preliminary data.</text>
</comment>
<dbReference type="CDD" id="cd02440">
    <property type="entry name" value="AdoMet_MTases"/>
    <property type="match status" value="1"/>
</dbReference>
<sequence>MSDPALPAHPRLVRRYDRAADAWRRTVTRLGYARAYGQFVSAADRAGALAPGGAVADIGTGAGDFALAYAQQAARPGPLTLVDPSRPMLDQARATLSACALPVTCRQGALGDGWVGSAGFDTLLCAHVIEHLPDTGAALRHLRMLLHPGGTLLLVASKPHWCNALVWMRWQHRTLRPDDLVAELGAAGFSDVTVHPFASGPPSRTSMGYIARSA</sequence>
<proteinExistence type="predicted"/>
<keyword evidence="2" id="KW-0489">Methyltransferase</keyword>
<dbReference type="PANTHER" id="PTHR43861:SF1">
    <property type="entry name" value="TRANS-ACONITATE 2-METHYLTRANSFERASE"/>
    <property type="match status" value="1"/>
</dbReference>
<feature type="domain" description="Methyltransferase type 12" evidence="1">
    <location>
        <begin position="57"/>
        <end position="152"/>
    </location>
</feature>
<dbReference type="PANTHER" id="PTHR43861">
    <property type="entry name" value="TRANS-ACONITATE 2-METHYLTRANSFERASE-RELATED"/>
    <property type="match status" value="1"/>
</dbReference>
<dbReference type="InterPro" id="IPR013217">
    <property type="entry name" value="Methyltransf_12"/>
</dbReference>